<dbReference type="InterPro" id="IPR039426">
    <property type="entry name" value="TonB-dep_rcpt-like"/>
</dbReference>
<sequence length="1039" mass="113197">MRKLVSIAFVLLLCITQVFAQDRTVTGKVTDEKDGTPLAGVSVTVKGTTIGTTTGADGLYRLSIPSSAKSLIFTFVNYETIEMAISGRSTINVGLGSNEKNLQEVVVTGYSREKKTQFTGSASILSGKVVETVPVGAFDQALQGRAPGMLVNSGSGQPGASANITIRGISSISGAGQQPLFIVDGVPLPSFDMQTVNPNDFESITVLKDASAAAQYGARGGLGVIVITTKRGKSGQANFTYRSQIGMTQAPNPNKFNMMNTTEIMQYEERLGLMGVASTGAGWAYSKLNPTYATATSTEQARRDFLRDSLGGINTNFYDILFRQGLSQTHEINMSGGTTATRYFMSASYFDQKGVDLKSRLKRYTTRFNLDNTIGKFSLQFNTLVGFSHTDQNEGSWYGNSPRNPFQIVWRAKPYENPYGGPNGSLLFGAQTATFLKQIGNAIEGANNSTWTDKQIKINSGITTAFKIMPYLTIKNTFGVDIGSEYAQRAINANSYVGSLQLPGNSGYDAETFRMRTQLINTTSAIFSKRFGKNDLEAGAYFEVVRGYQKGLGFVLYNLDPRLNQTGQGAGSLTTTSGTYTQPASSAKSGFGIRSYFATGRYTYDNKYTISGSLRRDGTSRILNEANKEITTWAVGLSWDAIKENFLSNQNVLTDLKVKASYGAVPNIGSIGTGTYGISGGGIYGVTNYLGPQMPTFSNTNAFAGSSLTGLVPATPGNPNLKIETIEKTNIGVDFALWKNRARFTVEAYRNITKDLFVSQPLPGNSGFGGGTLPINAGTMSNKGLEFTVSVDVLKTKNIDITIGGNHSINKNKIEDLGLVSEYVVGTFIIKEGLPYGTHYTQHYLGADPATGRPMFEKADGTTTTNVSEGALFHKFGTFLPKHIGGFTADVRIQRFTISALFSYQFDVTRYNNTENWTTRGTPGYHNAVNANRILLTDQWQKPGDVKYYQSPAYDRGFTSSDVHEAQFLRFRNLNVSYQIPEISVGSFRLIKSAKFYVQGQNLFIWSPWRGQDPEDDNNISLHEFPNPRAMVVGLDINF</sequence>
<evidence type="ECO:0000256" key="8">
    <source>
        <dbReference type="SAM" id="SignalP"/>
    </source>
</evidence>
<evidence type="ECO:0000256" key="4">
    <source>
        <dbReference type="ARBA" id="ARBA00022692"/>
    </source>
</evidence>
<name>A0A4Q1CIA3_9BACT</name>
<dbReference type="Gene3D" id="2.170.130.10">
    <property type="entry name" value="TonB-dependent receptor, plug domain"/>
    <property type="match status" value="1"/>
</dbReference>
<dbReference type="Pfam" id="PF13715">
    <property type="entry name" value="CarbopepD_reg_2"/>
    <property type="match status" value="1"/>
</dbReference>
<dbReference type="PROSITE" id="PS52016">
    <property type="entry name" value="TONB_DEPENDENT_REC_3"/>
    <property type="match status" value="1"/>
</dbReference>
<protein>
    <submittedName>
        <fullName evidence="10">SusC/RagA family TonB-linked outer membrane protein</fullName>
    </submittedName>
</protein>
<keyword evidence="11" id="KW-1185">Reference proteome</keyword>
<dbReference type="GO" id="GO:0009279">
    <property type="term" value="C:cell outer membrane"/>
    <property type="evidence" value="ECO:0007669"/>
    <property type="project" value="UniProtKB-SubCell"/>
</dbReference>
<dbReference type="InterPro" id="IPR023997">
    <property type="entry name" value="TonB-dep_OMP_SusC/RagA_CS"/>
</dbReference>
<dbReference type="Gene3D" id="2.60.40.1120">
    <property type="entry name" value="Carboxypeptidase-like, regulatory domain"/>
    <property type="match status" value="1"/>
</dbReference>
<evidence type="ECO:0000256" key="1">
    <source>
        <dbReference type="ARBA" id="ARBA00004571"/>
    </source>
</evidence>
<evidence type="ECO:0000259" key="9">
    <source>
        <dbReference type="Pfam" id="PF07715"/>
    </source>
</evidence>
<dbReference type="InterPro" id="IPR037066">
    <property type="entry name" value="Plug_dom_sf"/>
</dbReference>
<feature type="chain" id="PRO_5020663296" evidence="8">
    <location>
        <begin position="21"/>
        <end position="1039"/>
    </location>
</feature>
<dbReference type="NCBIfam" id="TIGR04056">
    <property type="entry name" value="OMP_RagA_SusC"/>
    <property type="match status" value="1"/>
</dbReference>
<dbReference type="Gene3D" id="2.40.170.20">
    <property type="entry name" value="TonB-dependent receptor, beta-barrel domain"/>
    <property type="match status" value="1"/>
</dbReference>
<keyword evidence="6 7" id="KW-0998">Cell outer membrane</keyword>
<dbReference type="Pfam" id="PF07715">
    <property type="entry name" value="Plug"/>
    <property type="match status" value="1"/>
</dbReference>
<keyword evidence="3 7" id="KW-1134">Transmembrane beta strand</keyword>
<dbReference type="NCBIfam" id="TIGR04057">
    <property type="entry name" value="SusC_RagA_signa"/>
    <property type="match status" value="1"/>
</dbReference>
<accession>A0A4Q1CIA3</accession>
<dbReference type="EMBL" id="SDHW01000003">
    <property type="protein sequence ID" value="RXK59855.1"/>
    <property type="molecule type" value="Genomic_DNA"/>
</dbReference>
<comment type="caution">
    <text evidence="10">The sequence shown here is derived from an EMBL/GenBank/DDBJ whole genome shotgun (WGS) entry which is preliminary data.</text>
</comment>
<feature type="domain" description="TonB-dependent receptor plug" evidence="9">
    <location>
        <begin position="116"/>
        <end position="224"/>
    </location>
</feature>
<evidence type="ECO:0000256" key="5">
    <source>
        <dbReference type="ARBA" id="ARBA00023136"/>
    </source>
</evidence>
<reference evidence="10 11" key="1">
    <citation type="submission" date="2019-01" db="EMBL/GenBank/DDBJ databases">
        <title>Lacibacter sp. strain TTM-7.</title>
        <authorList>
            <person name="Chen W.-M."/>
        </authorList>
    </citation>
    <scope>NUCLEOTIDE SEQUENCE [LARGE SCALE GENOMIC DNA]</scope>
    <source>
        <strain evidence="10 11">TTM-7</strain>
    </source>
</reference>
<comment type="similarity">
    <text evidence="7">Belongs to the TonB-dependent receptor family.</text>
</comment>
<dbReference type="InterPro" id="IPR036942">
    <property type="entry name" value="Beta-barrel_TonB_sf"/>
</dbReference>
<evidence type="ECO:0000256" key="2">
    <source>
        <dbReference type="ARBA" id="ARBA00022448"/>
    </source>
</evidence>
<dbReference type="RefSeq" id="WP_129131229.1">
    <property type="nucleotide sequence ID" value="NZ_SDHW01000003.1"/>
</dbReference>
<proteinExistence type="inferred from homology"/>
<dbReference type="AlphaFoldDB" id="A0A4Q1CIA3"/>
<evidence type="ECO:0000256" key="7">
    <source>
        <dbReference type="PROSITE-ProRule" id="PRU01360"/>
    </source>
</evidence>
<keyword evidence="5 7" id="KW-0472">Membrane</keyword>
<gene>
    <name evidence="10" type="ORF">ESA94_12435</name>
</gene>
<organism evidence="10 11">
    <name type="scientific">Lacibacter luteus</name>
    <dbReference type="NCBI Taxonomy" id="2508719"/>
    <lineage>
        <taxon>Bacteria</taxon>
        <taxon>Pseudomonadati</taxon>
        <taxon>Bacteroidota</taxon>
        <taxon>Chitinophagia</taxon>
        <taxon>Chitinophagales</taxon>
        <taxon>Chitinophagaceae</taxon>
        <taxon>Lacibacter</taxon>
    </lineage>
</organism>
<evidence type="ECO:0000256" key="6">
    <source>
        <dbReference type="ARBA" id="ARBA00023237"/>
    </source>
</evidence>
<dbReference type="InterPro" id="IPR008969">
    <property type="entry name" value="CarboxyPept-like_regulatory"/>
</dbReference>
<evidence type="ECO:0000313" key="11">
    <source>
        <dbReference type="Proteomes" id="UP000290204"/>
    </source>
</evidence>
<dbReference type="SUPFAM" id="SSF49464">
    <property type="entry name" value="Carboxypeptidase regulatory domain-like"/>
    <property type="match status" value="1"/>
</dbReference>
<dbReference type="InterPro" id="IPR012910">
    <property type="entry name" value="Plug_dom"/>
</dbReference>
<dbReference type="SUPFAM" id="SSF56935">
    <property type="entry name" value="Porins"/>
    <property type="match status" value="1"/>
</dbReference>
<evidence type="ECO:0000256" key="3">
    <source>
        <dbReference type="ARBA" id="ARBA00022452"/>
    </source>
</evidence>
<keyword evidence="4 7" id="KW-0812">Transmembrane</keyword>
<dbReference type="Proteomes" id="UP000290204">
    <property type="component" value="Unassembled WGS sequence"/>
</dbReference>
<evidence type="ECO:0000313" key="10">
    <source>
        <dbReference type="EMBL" id="RXK59855.1"/>
    </source>
</evidence>
<dbReference type="OrthoDB" id="9768177at2"/>
<feature type="signal peptide" evidence="8">
    <location>
        <begin position="1"/>
        <end position="20"/>
    </location>
</feature>
<comment type="subcellular location">
    <subcellularLocation>
        <location evidence="1 7">Cell outer membrane</location>
        <topology evidence="1 7">Multi-pass membrane protein</topology>
    </subcellularLocation>
</comment>
<keyword evidence="2 7" id="KW-0813">Transport</keyword>
<keyword evidence="8" id="KW-0732">Signal</keyword>
<dbReference type="InterPro" id="IPR023996">
    <property type="entry name" value="TonB-dep_OMP_SusC/RagA"/>
</dbReference>